<dbReference type="Pfam" id="PF00909">
    <property type="entry name" value="Ammonium_transp"/>
    <property type="match status" value="1"/>
</dbReference>
<feature type="transmembrane region" description="Helical" evidence="5">
    <location>
        <begin position="49"/>
        <end position="71"/>
    </location>
</feature>
<dbReference type="Proteomes" id="UP000288716">
    <property type="component" value="Unassembled WGS sequence"/>
</dbReference>
<comment type="subcellular location">
    <subcellularLocation>
        <location evidence="1">Membrane</location>
        <topology evidence="1">Multi-pass membrane protein</topology>
    </subcellularLocation>
</comment>
<comment type="caution">
    <text evidence="7">The sequence shown here is derived from an EMBL/GenBank/DDBJ whole genome shotgun (WGS) entry which is preliminary data.</text>
</comment>
<feature type="transmembrane region" description="Helical" evidence="5">
    <location>
        <begin position="138"/>
        <end position="155"/>
    </location>
</feature>
<keyword evidence="3 5" id="KW-1133">Transmembrane helix</keyword>
<dbReference type="GO" id="GO:0005886">
    <property type="term" value="C:plasma membrane"/>
    <property type="evidence" value="ECO:0007669"/>
    <property type="project" value="TreeGrafter"/>
</dbReference>
<feature type="domain" description="Ammonium transporter AmtB-like" evidence="6">
    <location>
        <begin position="1"/>
        <end position="257"/>
    </location>
</feature>
<dbReference type="OrthoDB" id="534912at2759"/>
<dbReference type="Gene3D" id="1.10.3430.10">
    <property type="entry name" value="Ammonium transporter AmtB like domains"/>
    <property type="match status" value="1"/>
</dbReference>
<dbReference type="InterPro" id="IPR029020">
    <property type="entry name" value="Ammonium/urea_transptr"/>
</dbReference>
<evidence type="ECO:0000256" key="4">
    <source>
        <dbReference type="ARBA" id="ARBA00023136"/>
    </source>
</evidence>
<organism evidence="7 8">
    <name type="scientific">Leptotrombidium deliense</name>
    <dbReference type="NCBI Taxonomy" id="299467"/>
    <lineage>
        <taxon>Eukaryota</taxon>
        <taxon>Metazoa</taxon>
        <taxon>Ecdysozoa</taxon>
        <taxon>Arthropoda</taxon>
        <taxon>Chelicerata</taxon>
        <taxon>Arachnida</taxon>
        <taxon>Acari</taxon>
        <taxon>Acariformes</taxon>
        <taxon>Trombidiformes</taxon>
        <taxon>Prostigmata</taxon>
        <taxon>Anystina</taxon>
        <taxon>Parasitengona</taxon>
        <taxon>Trombiculoidea</taxon>
        <taxon>Trombiculidae</taxon>
        <taxon>Leptotrombidium</taxon>
    </lineage>
</organism>
<feature type="transmembrane region" description="Helical" evidence="5">
    <location>
        <begin position="167"/>
        <end position="185"/>
    </location>
</feature>
<proteinExistence type="predicted"/>
<dbReference type="EMBL" id="NCKV01003225">
    <property type="protein sequence ID" value="RWS25940.1"/>
    <property type="molecule type" value="Genomic_DNA"/>
</dbReference>
<evidence type="ECO:0000256" key="2">
    <source>
        <dbReference type="ARBA" id="ARBA00022692"/>
    </source>
</evidence>
<evidence type="ECO:0000313" key="7">
    <source>
        <dbReference type="EMBL" id="RWS25940.1"/>
    </source>
</evidence>
<feature type="transmembrane region" description="Helical" evidence="5">
    <location>
        <begin position="83"/>
        <end position="104"/>
    </location>
</feature>
<evidence type="ECO:0000256" key="1">
    <source>
        <dbReference type="ARBA" id="ARBA00004141"/>
    </source>
</evidence>
<dbReference type="InterPro" id="IPR024041">
    <property type="entry name" value="NH4_transpt_AmtB-like_dom"/>
</dbReference>
<dbReference type="SUPFAM" id="SSF111352">
    <property type="entry name" value="Ammonium transporter"/>
    <property type="match status" value="1"/>
</dbReference>
<evidence type="ECO:0000259" key="6">
    <source>
        <dbReference type="Pfam" id="PF00909"/>
    </source>
</evidence>
<keyword evidence="2 5" id="KW-0812">Transmembrane</keyword>
<sequence length="293" mass="31377">MGAVDIGGSGTVHLVGGCAALMSALLLGPRIGRFEPSLRRIPMGNGTNALLGMFMLWWGWLGFSAGSTFGITGEKWKYSSRASVTTILATMGAGTVGLVSSWIFRKGLQDISFLLDSILASLVAISGGAPIFRPFPSIAVGSIAACLVLVSIPVINKLQIDDPTNSFAVHAIGGFWGMIAIGLFVERDDNFDYTHSLEGLFINGESKLLISQLIACAILTVWSVFVSFVLLLFIKLTVGLRVSPEDELLGADFTDHGLIHNGNEEIVLLVRQTLNLSHLKWSQTGPQSFSNHL</sequence>
<dbReference type="PANTHER" id="PTHR11730">
    <property type="entry name" value="AMMONIUM TRANSPORTER"/>
    <property type="match status" value="1"/>
</dbReference>
<dbReference type="GO" id="GO:0008519">
    <property type="term" value="F:ammonium channel activity"/>
    <property type="evidence" value="ECO:0007669"/>
    <property type="project" value="InterPro"/>
</dbReference>
<reference evidence="7 8" key="1">
    <citation type="journal article" date="2018" name="Gigascience">
        <title>Genomes of trombidid mites reveal novel predicted allergens and laterally-transferred genes associated with secondary metabolism.</title>
        <authorList>
            <person name="Dong X."/>
            <person name="Chaisiri K."/>
            <person name="Xia D."/>
            <person name="Armstrong S.D."/>
            <person name="Fang Y."/>
            <person name="Donnelly M.J."/>
            <person name="Kadowaki T."/>
            <person name="McGarry J.W."/>
            <person name="Darby A.C."/>
            <person name="Makepeace B.L."/>
        </authorList>
    </citation>
    <scope>NUCLEOTIDE SEQUENCE [LARGE SCALE GENOMIC DNA]</scope>
    <source>
        <strain evidence="7">UoL-UT</strain>
    </source>
</reference>
<accession>A0A443SEJ3</accession>
<dbReference type="VEuPathDB" id="VectorBase:LDEU006101"/>
<evidence type="ECO:0000313" key="8">
    <source>
        <dbReference type="Proteomes" id="UP000288716"/>
    </source>
</evidence>
<dbReference type="STRING" id="299467.A0A443SEJ3"/>
<gene>
    <name evidence="7" type="ORF">B4U80_03505</name>
</gene>
<dbReference type="AlphaFoldDB" id="A0A443SEJ3"/>
<evidence type="ECO:0000256" key="5">
    <source>
        <dbReference type="SAM" id="Phobius"/>
    </source>
</evidence>
<feature type="transmembrane region" description="Helical" evidence="5">
    <location>
        <begin position="6"/>
        <end position="28"/>
    </location>
</feature>
<protein>
    <submittedName>
        <fullName evidence="7">Putative ammonium transporter 3-like protein</fullName>
    </submittedName>
</protein>
<keyword evidence="8" id="KW-1185">Reference proteome</keyword>
<keyword evidence="4 5" id="KW-0472">Membrane</keyword>
<feature type="transmembrane region" description="Helical" evidence="5">
    <location>
        <begin position="209"/>
        <end position="234"/>
    </location>
</feature>
<evidence type="ECO:0000256" key="3">
    <source>
        <dbReference type="ARBA" id="ARBA00022989"/>
    </source>
</evidence>
<dbReference type="GO" id="GO:0097272">
    <property type="term" value="P:ammonium homeostasis"/>
    <property type="evidence" value="ECO:0007669"/>
    <property type="project" value="TreeGrafter"/>
</dbReference>
<feature type="transmembrane region" description="Helical" evidence="5">
    <location>
        <begin position="111"/>
        <end position="132"/>
    </location>
</feature>
<dbReference type="PANTHER" id="PTHR11730:SF58">
    <property type="entry name" value="AMMONIUM TRANSPORTER"/>
    <property type="match status" value="1"/>
</dbReference>
<name>A0A443SEJ3_9ACAR</name>